<dbReference type="GO" id="GO:0012505">
    <property type="term" value="C:endomembrane system"/>
    <property type="evidence" value="ECO:0007669"/>
    <property type="project" value="UniProtKB-SubCell"/>
</dbReference>
<dbReference type="InterPro" id="IPR010652">
    <property type="entry name" value="DUF1232"/>
</dbReference>
<dbReference type="AlphaFoldDB" id="A0A4R3KIE2"/>
<dbReference type="RefSeq" id="WP_132767754.1">
    <property type="nucleotide sequence ID" value="NZ_SMAB01000005.1"/>
</dbReference>
<feature type="transmembrane region" description="Helical" evidence="5">
    <location>
        <begin position="64"/>
        <end position="85"/>
    </location>
</feature>
<evidence type="ECO:0000313" key="7">
    <source>
        <dbReference type="EMBL" id="TCS83326.1"/>
    </source>
</evidence>
<comment type="subcellular location">
    <subcellularLocation>
        <location evidence="1">Endomembrane system</location>
        <topology evidence="1">Multi-pass membrane protein</topology>
    </subcellularLocation>
</comment>
<protein>
    <submittedName>
        <fullName evidence="7">Uncharacterized membrane protein YkvA (DUF1232 family)</fullName>
    </submittedName>
</protein>
<keyword evidence="8" id="KW-1185">Reference proteome</keyword>
<reference evidence="7 8" key="1">
    <citation type="submission" date="2019-03" db="EMBL/GenBank/DDBJ databases">
        <title>Genomic Encyclopedia of Type Strains, Phase IV (KMG-IV): sequencing the most valuable type-strain genomes for metagenomic binning, comparative biology and taxonomic classification.</title>
        <authorList>
            <person name="Goeker M."/>
        </authorList>
    </citation>
    <scope>NUCLEOTIDE SEQUENCE [LARGE SCALE GENOMIC DNA]</scope>
    <source>
        <strain evidence="7 8">DSM 23802</strain>
    </source>
</reference>
<keyword evidence="3 5" id="KW-1133">Transmembrane helix</keyword>
<keyword evidence="2 5" id="KW-0812">Transmembrane</keyword>
<feature type="transmembrane region" description="Helical" evidence="5">
    <location>
        <begin position="38"/>
        <end position="58"/>
    </location>
</feature>
<feature type="domain" description="DUF1232" evidence="6">
    <location>
        <begin position="40"/>
        <end position="76"/>
    </location>
</feature>
<feature type="transmembrane region" description="Helical" evidence="5">
    <location>
        <begin position="106"/>
        <end position="128"/>
    </location>
</feature>
<gene>
    <name evidence="7" type="ORF">EDD72_10566</name>
</gene>
<evidence type="ECO:0000256" key="1">
    <source>
        <dbReference type="ARBA" id="ARBA00004127"/>
    </source>
</evidence>
<name>A0A4R3KIE2_9BACI</name>
<evidence type="ECO:0000313" key="8">
    <source>
        <dbReference type="Proteomes" id="UP000295788"/>
    </source>
</evidence>
<evidence type="ECO:0000256" key="5">
    <source>
        <dbReference type="SAM" id="Phobius"/>
    </source>
</evidence>
<dbReference type="EMBL" id="SMAB01000005">
    <property type="protein sequence ID" value="TCS83326.1"/>
    <property type="molecule type" value="Genomic_DNA"/>
</dbReference>
<comment type="caution">
    <text evidence="7">The sequence shown here is derived from an EMBL/GenBank/DDBJ whole genome shotgun (WGS) entry which is preliminary data.</text>
</comment>
<evidence type="ECO:0000256" key="3">
    <source>
        <dbReference type="ARBA" id="ARBA00022989"/>
    </source>
</evidence>
<sequence length="129" mass="15274">MLQQKEKRGKMDWKRRAKQLKLELMVLYLSYRDPRVPWYAKLWTAMVLVYAFSPIDLIPDFIPILGYLDDLLLIPLGILLALRLIPKEVIEEYREKAKDMKHPKSWIGAIVIFLFWVMVLSLVVKLFLG</sequence>
<dbReference type="Pfam" id="PF06803">
    <property type="entry name" value="DUF1232"/>
    <property type="match status" value="1"/>
</dbReference>
<keyword evidence="4 5" id="KW-0472">Membrane</keyword>
<dbReference type="Proteomes" id="UP000295788">
    <property type="component" value="Unassembled WGS sequence"/>
</dbReference>
<proteinExistence type="predicted"/>
<accession>A0A4R3KIE2</accession>
<dbReference type="OrthoDB" id="9800202at2"/>
<evidence type="ECO:0000259" key="6">
    <source>
        <dbReference type="Pfam" id="PF06803"/>
    </source>
</evidence>
<organism evidence="7 8">
    <name type="scientific">Tepidibacillus fermentans</name>
    <dbReference type="NCBI Taxonomy" id="1281767"/>
    <lineage>
        <taxon>Bacteria</taxon>
        <taxon>Bacillati</taxon>
        <taxon>Bacillota</taxon>
        <taxon>Bacilli</taxon>
        <taxon>Bacillales</taxon>
        <taxon>Bacillaceae</taxon>
        <taxon>Tepidibacillus</taxon>
    </lineage>
</organism>
<evidence type="ECO:0000256" key="4">
    <source>
        <dbReference type="ARBA" id="ARBA00023136"/>
    </source>
</evidence>
<evidence type="ECO:0000256" key="2">
    <source>
        <dbReference type="ARBA" id="ARBA00022692"/>
    </source>
</evidence>